<protein>
    <submittedName>
        <fullName evidence="3">Uncharacterized protein</fullName>
    </submittedName>
</protein>
<feature type="compositionally biased region" description="Acidic residues" evidence="1">
    <location>
        <begin position="326"/>
        <end position="339"/>
    </location>
</feature>
<organism evidence="3 4">
    <name type="scientific">Parendozoicomonas haliclonae</name>
    <dbReference type="NCBI Taxonomy" id="1960125"/>
    <lineage>
        <taxon>Bacteria</taxon>
        <taxon>Pseudomonadati</taxon>
        <taxon>Pseudomonadota</taxon>
        <taxon>Gammaproteobacteria</taxon>
        <taxon>Oceanospirillales</taxon>
        <taxon>Endozoicomonadaceae</taxon>
        <taxon>Parendozoicomonas</taxon>
    </lineage>
</organism>
<feature type="signal peptide" evidence="2">
    <location>
        <begin position="1"/>
        <end position="18"/>
    </location>
</feature>
<keyword evidence="2" id="KW-0732">Signal</keyword>
<dbReference type="EMBL" id="FWPT01000002">
    <property type="protein sequence ID" value="SMA39105.1"/>
    <property type="molecule type" value="Genomic_DNA"/>
</dbReference>
<dbReference type="RefSeq" id="WP_087107459.1">
    <property type="nucleotide sequence ID" value="NZ_CBCSCN010000001.1"/>
</dbReference>
<feature type="chain" id="PRO_5012032987" evidence="2">
    <location>
        <begin position="19"/>
        <end position="522"/>
    </location>
</feature>
<dbReference type="AlphaFoldDB" id="A0A1X7AGL1"/>
<gene>
    <name evidence="3" type="ORF">EHSB41UT_00971</name>
</gene>
<feature type="region of interest" description="Disordered" evidence="1">
    <location>
        <begin position="312"/>
        <end position="340"/>
    </location>
</feature>
<evidence type="ECO:0000313" key="3">
    <source>
        <dbReference type="EMBL" id="SMA39105.1"/>
    </source>
</evidence>
<dbReference type="Proteomes" id="UP000196573">
    <property type="component" value="Unassembled WGS sequence"/>
</dbReference>
<reference evidence="3 4" key="1">
    <citation type="submission" date="2017-03" db="EMBL/GenBank/DDBJ databases">
        <authorList>
            <person name="Afonso C.L."/>
            <person name="Miller P.J."/>
            <person name="Scott M.A."/>
            <person name="Spackman E."/>
            <person name="Goraichik I."/>
            <person name="Dimitrov K.M."/>
            <person name="Suarez D.L."/>
            <person name="Swayne D.E."/>
        </authorList>
    </citation>
    <scope>NUCLEOTIDE SEQUENCE [LARGE SCALE GENOMIC DNA]</scope>
    <source>
        <strain evidence="3">SB41UT1</strain>
    </source>
</reference>
<feature type="compositionally biased region" description="Basic and acidic residues" evidence="1">
    <location>
        <begin position="316"/>
        <end position="325"/>
    </location>
</feature>
<feature type="region of interest" description="Disordered" evidence="1">
    <location>
        <begin position="388"/>
        <end position="412"/>
    </location>
</feature>
<evidence type="ECO:0000256" key="1">
    <source>
        <dbReference type="SAM" id="MobiDB-lite"/>
    </source>
</evidence>
<sequence length="522" mass="59933">MLSTAVLFAHPLSAGLFAYDTPITFQGTLQEWVNFSGLSVFIKNPESTHPYGRLIITRDTEKTAQLKKGVDKYGEDFTRFRWQSLFHLLALAYQMQFEAFDSLEISFHPLTNQHQAYFQFRLSNASQSTEIKTWTVYLPGLTVESPPESTLWNRVQVLLNPRTLLAANLALHEALITHKEEETQQRHISLQAPWVSPYALVPYPPTWDSGFHVGNVLHPYGFRQFKSQQQSYFFGYHPYPWLKLSYTHRGHTQQKKTLITEIMALPDMLPAAIEPIERDEDGLVYQISYSEHCFYDPANHLLIWHDRHAPVQKPVQQKEEEKNDIAEESATESEPDEQADQISDILTAMRKGETLPERIQSLYQHIQTVEPDQPHVYLGFADSEVGQEPTIKQEHKQKRSSRRTGQTSTPHDWKQLGCYAKQKLKPNQTISIPALLMPQSSRQNRSKVPKGMTPFVTTFGTENYLLPSRFIFLRHASEKEQANVALKAIESADASTPRITLKPTRTITPGNQLMMNYLEKSP</sequence>
<proteinExistence type="predicted"/>
<evidence type="ECO:0000313" key="4">
    <source>
        <dbReference type="Proteomes" id="UP000196573"/>
    </source>
</evidence>
<accession>A0A1X7AGL1</accession>
<keyword evidence="4" id="KW-1185">Reference proteome</keyword>
<evidence type="ECO:0000256" key="2">
    <source>
        <dbReference type="SAM" id="SignalP"/>
    </source>
</evidence>
<name>A0A1X7AGL1_9GAMM</name>